<reference evidence="3" key="1">
    <citation type="submission" date="2022-07" db="EMBL/GenBank/DDBJ databases">
        <authorList>
            <person name="Trinca V."/>
            <person name="Uliana J.V.C."/>
            <person name="Torres T.T."/>
            <person name="Ward R.J."/>
            <person name="Monesi N."/>
        </authorList>
    </citation>
    <scope>NUCLEOTIDE SEQUENCE</scope>
    <source>
        <strain evidence="3">HSMRA1968</strain>
        <tissue evidence="3">Whole embryos</tissue>
    </source>
</reference>
<keyword evidence="2" id="KW-0732">Signal</keyword>
<feature type="chain" id="PRO_5040277632" evidence="2">
    <location>
        <begin position="21"/>
        <end position="129"/>
    </location>
</feature>
<accession>A0A9Q0S2D7</accession>
<keyword evidence="1" id="KW-0472">Membrane</keyword>
<dbReference type="EMBL" id="WJQU01000002">
    <property type="protein sequence ID" value="KAJ6641035.1"/>
    <property type="molecule type" value="Genomic_DNA"/>
</dbReference>
<keyword evidence="1" id="KW-0812">Transmembrane</keyword>
<proteinExistence type="predicted"/>
<evidence type="ECO:0000313" key="3">
    <source>
        <dbReference type="EMBL" id="KAJ6641035.1"/>
    </source>
</evidence>
<dbReference type="Proteomes" id="UP001151699">
    <property type="component" value="Chromosome B"/>
</dbReference>
<keyword evidence="4" id="KW-1185">Reference proteome</keyword>
<dbReference type="OrthoDB" id="7778705at2759"/>
<sequence length="129" mass="14592">MNKIAVCSFLVICTITLIQGNIFKTVIDDGIYSLIDTYVKDQYKDNPRKAECMSEDFRRNRIADKFYTADIITNPDKLSRELQPYIDAADLKCDVVAFLLSPWGIGILVLIACLLALSCICCLIRCICR</sequence>
<gene>
    <name evidence="3" type="ORF">Bhyg_05968</name>
</gene>
<organism evidence="3 4">
    <name type="scientific">Pseudolycoriella hygida</name>
    <dbReference type="NCBI Taxonomy" id="35572"/>
    <lineage>
        <taxon>Eukaryota</taxon>
        <taxon>Metazoa</taxon>
        <taxon>Ecdysozoa</taxon>
        <taxon>Arthropoda</taxon>
        <taxon>Hexapoda</taxon>
        <taxon>Insecta</taxon>
        <taxon>Pterygota</taxon>
        <taxon>Neoptera</taxon>
        <taxon>Endopterygota</taxon>
        <taxon>Diptera</taxon>
        <taxon>Nematocera</taxon>
        <taxon>Sciaroidea</taxon>
        <taxon>Sciaridae</taxon>
        <taxon>Pseudolycoriella</taxon>
    </lineage>
</organism>
<evidence type="ECO:0000256" key="2">
    <source>
        <dbReference type="SAM" id="SignalP"/>
    </source>
</evidence>
<name>A0A9Q0S2D7_9DIPT</name>
<keyword evidence="1" id="KW-1133">Transmembrane helix</keyword>
<feature type="transmembrane region" description="Helical" evidence="1">
    <location>
        <begin position="105"/>
        <end position="128"/>
    </location>
</feature>
<evidence type="ECO:0000256" key="1">
    <source>
        <dbReference type="SAM" id="Phobius"/>
    </source>
</evidence>
<feature type="signal peptide" evidence="2">
    <location>
        <begin position="1"/>
        <end position="20"/>
    </location>
</feature>
<evidence type="ECO:0000313" key="4">
    <source>
        <dbReference type="Proteomes" id="UP001151699"/>
    </source>
</evidence>
<comment type="caution">
    <text evidence="3">The sequence shown here is derived from an EMBL/GenBank/DDBJ whole genome shotgun (WGS) entry which is preliminary data.</text>
</comment>
<protein>
    <submittedName>
        <fullName evidence="3">Uncharacterized protein</fullName>
    </submittedName>
</protein>
<dbReference type="AlphaFoldDB" id="A0A9Q0S2D7"/>